<evidence type="ECO:0000313" key="2">
    <source>
        <dbReference type="EMBL" id="KAI6654015.1"/>
    </source>
</evidence>
<sequence length="377" mass="42532">MAENIDDNEINVNPDNPPVQTLQEIIKKMHDDYQGTQKSVKSCILVLTDETIGLLSKDLITKVGDKMNGNTSRTNPMKLRKKLEEINTLLNRTLLYIEWLMLNIEKLERVETMIQEYAKEYLLDTNRTEIQPLEKIIRNSCKTITITGITSMVGTGLGGTGGCGAVIGTAIGVKVSLISITNILSGIGIGGIAGCAAGIIGGGAVIGLAIGATIALSIWFIRAYNIGKSRKVKFKEIEEMERDLNQQRVKYKLSLVGDKLNRIIIQVKEMTNPNYRIEDTNSKNETQRRSAVEEYHKVYKDTLGDPITKDLPDKKKIEIAKYAAKKACRIMLKDDLIYSENEELLEKFIRERINIQDEMQVPQIETRRNEEREEENR</sequence>
<evidence type="ECO:0000256" key="1">
    <source>
        <dbReference type="SAM" id="Phobius"/>
    </source>
</evidence>
<proteinExistence type="predicted"/>
<evidence type="ECO:0000313" key="3">
    <source>
        <dbReference type="Proteomes" id="UP001165289"/>
    </source>
</evidence>
<dbReference type="EMBL" id="JAKMXF010000233">
    <property type="protein sequence ID" value="KAI6654015.1"/>
    <property type="molecule type" value="Genomic_DNA"/>
</dbReference>
<comment type="caution">
    <text evidence="2">The sequence shown here is derived from an EMBL/GenBank/DDBJ whole genome shotgun (WGS) entry which is preliminary data.</text>
</comment>
<dbReference type="AlphaFoldDB" id="A0AAV7JYZ1"/>
<organism evidence="2 3">
    <name type="scientific">Oopsacas minuta</name>
    <dbReference type="NCBI Taxonomy" id="111878"/>
    <lineage>
        <taxon>Eukaryota</taxon>
        <taxon>Metazoa</taxon>
        <taxon>Porifera</taxon>
        <taxon>Hexactinellida</taxon>
        <taxon>Hexasterophora</taxon>
        <taxon>Lyssacinosida</taxon>
        <taxon>Leucopsacidae</taxon>
        <taxon>Oopsacas</taxon>
    </lineage>
</organism>
<keyword evidence="1" id="KW-0472">Membrane</keyword>
<accession>A0AAV7JYZ1</accession>
<gene>
    <name evidence="2" type="ORF">LOD99_2862</name>
</gene>
<keyword evidence="1" id="KW-0812">Transmembrane</keyword>
<dbReference type="Proteomes" id="UP001165289">
    <property type="component" value="Unassembled WGS sequence"/>
</dbReference>
<keyword evidence="3" id="KW-1185">Reference proteome</keyword>
<protein>
    <submittedName>
        <fullName evidence="2">Uncharacterized protein</fullName>
    </submittedName>
</protein>
<feature type="transmembrane region" description="Helical" evidence="1">
    <location>
        <begin position="199"/>
        <end position="221"/>
    </location>
</feature>
<keyword evidence="1" id="KW-1133">Transmembrane helix</keyword>
<name>A0AAV7JYZ1_9METZ</name>
<reference evidence="2 3" key="1">
    <citation type="journal article" date="2023" name="BMC Biol.">
        <title>The compact genome of the sponge Oopsacas minuta (Hexactinellida) is lacking key metazoan core genes.</title>
        <authorList>
            <person name="Santini S."/>
            <person name="Schenkelaars Q."/>
            <person name="Jourda C."/>
            <person name="Duchesne M."/>
            <person name="Belahbib H."/>
            <person name="Rocher C."/>
            <person name="Selva M."/>
            <person name="Riesgo A."/>
            <person name="Vervoort M."/>
            <person name="Leys S.P."/>
            <person name="Kodjabachian L."/>
            <person name="Le Bivic A."/>
            <person name="Borchiellini C."/>
            <person name="Claverie J.M."/>
            <person name="Renard E."/>
        </authorList>
    </citation>
    <scope>NUCLEOTIDE SEQUENCE [LARGE SCALE GENOMIC DNA]</scope>
    <source>
        <strain evidence="2">SPO-2</strain>
    </source>
</reference>